<evidence type="ECO:0000256" key="1">
    <source>
        <dbReference type="SAM" id="MobiDB-lite"/>
    </source>
</evidence>
<feature type="compositionally biased region" description="Basic and acidic residues" evidence="1">
    <location>
        <begin position="121"/>
        <end position="146"/>
    </location>
</feature>
<evidence type="ECO:0000313" key="3">
    <source>
        <dbReference type="Proteomes" id="UP000792457"/>
    </source>
</evidence>
<proteinExistence type="predicted"/>
<feature type="region of interest" description="Disordered" evidence="1">
    <location>
        <begin position="269"/>
        <end position="315"/>
    </location>
</feature>
<gene>
    <name evidence="2" type="ORF">J437_LFUL006707</name>
</gene>
<name>A0A8K0JTC5_LADFU</name>
<organism evidence="2 3">
    <name type="scientific">Ladona fulva</name>
    <name type="common">Scarce chaser dragonfly</name>
    <name type="synonym">Libellula fulva</name>
    <dbReference type="NCBI Taxonomy" id="123851"/>
    <lineage>
        <taxon>Eukaryota</taxon>
        <taxon>Metazoa</taxon>
        <taxon>Ecdysozoa</taxon>
        <taxon>Arthropoda</taxon>
        <taxon>Hexapoda</taxon>
        <taxon>Insecta</taxon>
        <taxon>Pterygota</taxon>
        <taxon>Palaeoptera</taxon>
        <taxon>Odonata</taxon>
        <taxon>Epiprocta</taxon>
        <taxon>Anisoptera</taxon>
        <taxon>Libelluloidea</taxon>
        <taxon>Libellulidae</taxon>
        <taxon>Ladona</taxon>
    </lineage>
</organism>
<feature type="compositionally biased region" description="Polar residues" evidence="1">
    <location>
        <begin position="104"/>
        <end position="120"/>
    </location>
</feature>
<accession>A0A8K0JTC5</accession>
<sequence>MPREPRPLNTELYRGLRRKRCDGLLKRYSSCRDIRAWSLNKYERQSHMRDILAASCDSSENDSDEDTTTSHKLPLTTLVSALLASRKVTEDRLKEQINKLNSDLETFRQGSQPGNSQTVSDSKDRKALDKSDKNQPQKLPIEDSKGKKSINLQKEHEKKFSDTTPNSEDQQTTQEIPEIQPTENINIKDKPNNDEDKEIASGNKDSTFIETANTDDAAPESTEESLTSSRAETVPPEPTQTVPLEKSSLLEEQVIEGIAQEKPEELLEAAPISENLSQKYSPLKEPIPKELSHEKPSDDKDYVKPGQEKYEDERKFEVNSEIYVSLYFSYC</sequence>
<feature type="region of interest" description="Disordered" evidence="1">
    <location>
        <begin position="104"/>
        <end position="243"/>
    </location>
</feature>
<dbReference type="Proteomes" id="UP000792457">
    <property type="component" value="Unassembled WGS sequence"/>
</dbReference>
<feature type="compositionally biased region" description="Polar residues" evidence="1">
    <location>
        <begin position="203"/>
        <end position="214"/>
    </location>
</feature>
<feature type="compositionally biased region" description="Basic and acidic residues" evidence="1">
    <location>
        <begin position="286"/>
        <end position="315"/>
    </location>
</feature>
<reference evidence="2" key="1">
    <citation type="submission" date="2013-04" db="EMBL/GenBank/DDBJ databases">
        <authorList>
            <person name="Qu J."/>
            <person name="Murali S.C."/>
            <person name="Bandaranaike D."/>
            <person name="Bellair M."/>
            <person name="Blankenburg K."/>
            <person name="Chao H."/>
            <person name="Dinh H."/>
            <person name="Doddapaneni H."/>
            <person name="Downs B."/>
            <person name="Dugan-Rocha S."/>
            <person name="Elkadiri S."/>
            <person name="Gnanaolivu R.D."/>
            <person name="Hernandez B."/>
            <person name="Javaid M."/>
            <person name="Jayaseelan J.C."/>
            <person name="Lee S."/>
            <person name="Li M."/>
            <person name="Ming W."/>
            <person name="Munidasa M."/>
            <person name="Muniz J."/>
            <person name="Nguyen L."/>
            <person name="Ongeri F."/>
            <person name="Osuji N."/>
            <person name="Pu L.-L."/>
            <person name="Puazo M."/>
            <person name="Qu C."/>
            <person name="Quiroz J."/>
            <person name="Raj R."/>
            <person name="Weissenberger G."/>
            <person name="Xin Y."/>
            <person name="Zou X."/>
            <person name="Han Y."/>
            <person name="Richards S."/>
            <person name="Worley K."/>
            <person name="Muzny D."/>
            <person name="Gibbs R."/>
        </authorList>
    </citation>
    <scope>NUCLEOTIDE SEQUENCE</scope>
    <source>
        <strain evidence="2">Sampled in the wild</strain>
    </source>
</reference>
<dbReference type="EMBL" id="KZ308116">
    <property type="protein sequence ID" value="KAG8221889.1"/>
    <property type="molecule type" value="Genomic_DNA"/>
</dbReference>
<keyword evidence="3" id="KW-1185">Reference proteome</keyword>
<feature type="compositionally biased region" description="Polar residues" evidence="1">
    <location>
        <begin position="162"/>
        <end position="185"/>
    </location>
</feature>
<reference evidence="2" key="2">
    <citation type="submission" date="2017-10" db="EMBL/GenBank/DDBJ databases">
        <title>Ladona fulva Genome sequencing and assembly.</title>
        <authorList>
            <person name="Murali S."/>
            <person name="Richards S."/>
            <person name="Bandaranaike D."/>
            <person name="Bellair M."/>
            <person name="Blankenburg K."/>
            <person name="Chao H."/>
            <person name="Dinh H."/>
            <person name="Doddapaneni H."/>
            <person name="Dugan-Rocha S."/>
            <person name="Elkadiri S."/>
            <person name="Gnanaolivu R."/>
            <person name="Hernandez B."/>
            <person name="Skinner E."/>
            <person name="Javaid M."/>
            <person name="Lee S."/>
            <person name="Li M."/>
            <person name="Ming W."/>
            <person name="Munidasa M."/>
            <person name="Muniz J."/>
            <person name="Nguyen L."/>
            <person name="Hughes D."/>
            <person name="Osuji N."/>
            <person name="Pu L.-L."/>
            <person name="Puazo M."/>
            <person name="Qu C."/>
            <person name="Quiroz J."/>
            <person name="Raj R."/>
            <person name="Weissenberger G."/>
            <person name="Xin Y."/>
            <person name="Zou X."/>
            <person name="Han Y."/>
            <person name="Worley K."/>
            <person name="Muzny D."/>
            <person name="Gibbs R."/>
        </authorList>
    </citation>
    <scope>NUCLEOTIDE SEQUENCE</scope>
    <source>
        <strain evidence="2">Sampled in the wild</strain>
    </source>
</reference>
<feature type="non-terminal residue" evidence="2">
    <location>
        <position position="331"/>
    </location>
</feature>
<dbReference type="AlphaFoldDB" id="A0A8K0JTC5"/>
<protein>
    <submittedName>
        <fullName evidence="2">Uncharacterized protein</fullName>
    </submittedName>
</protein>
<comment type="caution">
    <text evidence="2">The sequence shown here is derived from an EMBL/GenBank/DDBJ whole genome shotgun (WGS) entry which is preliminary data.</text>
</comment>
<evidence type="ECO:0000313" key="2">
    <source>
        <dbReference type="EMBL" id="KAG8221889.1"/>
    </source>
</evidence>